<dbReference type="OrthoDB" id="10017054at2759"/>
<dbReference type="SUPFAM" id="SSF47576">
    <property type="entry name" value="Calponin-homology domain, CH-domain"/>
    <property type="match status" value="1"/>
</dbReference>
<evidence type="ECO:0000313" key="2">
    <source>
        <dbReference type="EMBL" id="VDL88191.1"/>
    </source>
</evidence>
<feature type="domain" description="Calponin-homology (CH)" evidence="1">
    <location>
        <begin position="46"/>
        <end position="149"/>
    </location>
</feature>
<dbReference type="PROSITE" id="PS50021">
    <property type="entry name" value="CH"/>
    <property type="match status" value="1"/>
</dbReference>
<proteinExistence type="predicted"/>
<dbReference type="STRING" id="70667.A0A183SC58"/>
<dbReference type="Proteomes" id="UP000275846">
    <property type="component" value="Unassembled WGS sequence"/>
</dbReference>
<evidence type="ECO:0000313" key="3">
    <source>
        <dbReference type="Proteomes" id="UP000275846"/>
    </source>
</evidence>
<dbReference type="InterPro" id="IPR001715">
    <property type="entry name" value="CH_dom"/>
</dbReference>
<dbReference type="EMBL" id="UYSU01007244">
    <property type="protein sequence ID" value="VDL88191.1"/>
    <property type="molecule type" value="Genomic_DNA"/>
</dbReference>
<dbReference type="SMART" id="SM00033">
    <property type="entry name" value="CH"/>
    <property type="match status" value="1"/>
</dbReference>
<reference evidence="4" key="1">
    <citation type="submission" date="2016-06" db="UniProtKB">
        <authorList>
            <consortium name="WormBaseParasite"/>
        </authorList>
    </citation>
    <scope>IDENTIFICATION</scope>
</reference>
<name>A0A183SC58_SCHSO</name>
<organism evidence="4">
    <name type="scientific">Schistocephalus solidus</name>
    <name type="common">Tapeworm</name>
    <dbReference type="NCBI Taxonomy" id="70667"/>
    <lineage>
        <taxon>Eukaryota</taxon>
        <taxon>Metazoa</taxon>
        <taxon>Spiralia</taxon>
        <taxon>Lophotrochozoa</taxon>
        <taxon>Platyhelminthes</taxon>
        <taxon>Cestoda</taxon>
        <taxon>Eucestoda</taxon>
        <taxon>Diphyllobothriidea</taxon>
        <taxon>Diphyllobothriidae</taxon>
        <taxon>Schistocephalus</taxon>
    </lineage>
</organism>
<protein>
    <submittedName>
        <fullName evidence="4">Calponin-homology (CH) domain-containing protein</fullName>
    </submittedName>
</protein>
<reference evidence="2 3" key="2">
    <citation type="submission" date="2018-11" db="EMBL/GenBank/DDBJ databases">
        <authorList>
            <consortium name="Pathogen Informatics"/>
        </authorList>
    </citation>
    <scope>NUCLEOTIDE SEQUENCE [LARGE SCALE GENOMIC DNA]</scope>
    <source>
        <strain evidence="2 3">NST_G2</strain>
    </source>
</reference>
<gene>
    <name evidence="2" type="ORF">SSLN_LOCUS1806</name>
</gene>
<dbReference type="Gene3D" id="1.10.418.10">
    <property type="entry name" value="Calponin-like domain"/>
    <property type="match status" value="1"/>
</dbReference>
<dbReference type="InterPro" id="IPR050540">
    <property type="entry name" value="F-actin_Monoox_Mical"/>
</dbReference>
<sequence length="151" mass="17002">MSSLNILASNRWDASARLIDRTRDFIPTNSFQFSLQLAQEESGPKRSGKDALLLWCQNKTKGYANVHVKDFSTSWRDGLAFSALIHSHYPDTIDIAQMKPNEPIKNLQVAFQTAEKCFDVPQLLDPQGQLLVNFHQCLRFPIAIQAPLACA</sequence>
<dbReference type="Pfam" id="PF00307">
    <property type="entry name" value="CH"/>
    <property type="match status" value="1"/>
</dbReference>
<keyword evidence="3" id="KW-1185">Reference proteome</keyword>
<evidence type="ECO:0000259" key="1">
    <source>
        <dbReference type="PROSITE" id="PS50021"/>
    </source>
</evidence>
<dbReference type="WBParaSite" id="SSLN_0000187301-mRNA-1">
    <property type="protein sequence ID" value="SSLN_0000187301-mRNA-1"/>
    <property type="gene ID" value="SSLN_0000187301"/>
</dbReference>
<dbReference type="PANTHER" id="PTHR23167">
    <property type="entry name" value="CALPONIN HOMOLOGY DOMAIN-CONTAINING PROTEIN DDB_G0272472-RELATED"/>
    <property type="match status" value="1"/>
</dbReference>
<dbReference type="InterPro" id="IPR036872">
    <property type="entry name" value="CH_dom_sf"/>
</dbReference>
<evidence type="ECO:0000313" key="4">
    <source>
        <dbReference type="WBParaSite" id="SSLN_0000187301-mRNA-1"/>
    </source>
</evidence>
<dbReference type="AlphaFoldDB" id="A0A183SC58"/>
<accession>A0A183SC58</accession>
<dbReference type="PANTHER" id="PTHR23167:SF46">
    <property type="entry name" value="EPS15 HOMOLOGY DOMAIN CONTAINING PROTEIN-BINDING PROTEIN 1, ISOFORM F"/>
    <property type="match status" value="1"/>
</dbReference>